<dbReference type="InterPro" id="IPR000101">
    <property type="entry name" value="GGT_peptidase"/>
</dbReference>
<dbReference type="InterPro" id="IPR051792">
    <property type="entry name" value="GGT_bact"/>
</dbReference>
<protein>
    <recommendedName>
        <fullName evidence="11">Glutathione hydrolase proenzyme</fullName>
        <ecNumber evidence="11">2.3.2.2</ecNumber>
        <ecNumber evidence="11">3.4.19.13</ecNumber>
    </recommendedName>
    <component>
        <recommendedName>
            <fullName evidence="11">Glutathione hydrolase large chain</fullName>
        </recommendedName>
    </component>
    <component>
        <recommendedName>
            <fullName evidence="11">Glutathione hydrolase small chain</fullName>
        </recommendedName>
    </component>
</protein>
<dbReference type="GO" id="GO:0103068">
    <property type="term" value="F:leukotriene C4 gamma-glutamyl transferase activity"/>
    <property type="evidence" value="ECO:0007669"/>
    <property type="project" value="UniProtKB-EC"/>
</dbReference>
<evidence type="ECO:0000256" key="1">
    <source>
        <dbReference type="ARBA" id="ARBA00001049"/>
    </source>
</evidence>
<dbReference type="PRINTS" id="PR01210">
    <property type="entry name" value="GGTRANSPTASE"/>
</dbReference>
<comment type="pathway">
    <text evidence="11">Sulfur metabolism; glutathione metabolism.</text>
</comment>
<dbReference type="EC" id="3.4.19.13" evidence="11"/>
<feature type="binding site" evidence="10">
    <location>
        <position position="512"/>
    </location>
    <ligand>
        <name>L-glutamate</name>
        <dbReference type="ChEBI" id="CHEBI:29985"/>
    </ligand>
</feature>
<feature type="binding site" evidence="10">
    <location>
        <begin position="437"/>
        <end position="439"/>
    </location>
    <ligand>
        <name>L-glutamate</name>
        <dbReference type="ChEBI" id="CHEBI:29985"/>
    </ligand>
</feature>
<dbReference type="Gene3D" id="3.60.20.40">
    <property type="match status" value="1"/>
</dbReference>
<evidence type="ECO:0000256" key="4">
    <source>
        <dbReference type="ARBA" id="ARBA00022679"/>
    </source>
</evidence>
<feature type="active site" description="Nucleophile" evidence="9">
    <location>
        <position position="419"/>
    </location>
</feature>
<evidence type="ECO:0000256" key="7">
    <source>
        <dbReference type="ARBA" id="ARBA00023315"/>
    </source>
</evidence>
<evidence type="ECO:0000256" key="11">
    <source>
        <dbReference type="RuleBase" id="RU368036"/>
    </source>
</evidence>
<keyword evidence="5 11" id="KW-0378">Hydrolase</keyword>
<dbReference type="Proteomes" id="UP000565205">
    <property type="component" value="Unassembled WGS sequence"/>
</dbReference>
<evidence type="ECO:0000313" key="14">
    <source>
        <dbReference type="Proteomes" id="UP000565205"/>
    </source>
</evidence>
<evidence type="ECO:0000256" key="6">
    <source>
        <dbReference type="ARBA" id="ARBA00023145"/>
    </source>
</evidence>
<dbReference type="PANTHER" id="PTHR43199:SF1">
    <property type="entry name" value="GLUTATHIONE HYDROLASE PROENZYME"/>
    <property type="match status" value="1"/>
</dbReference>
<proteinExistence type="inferred from homology"/>
<dbReference type="PANTHER" id="PTHR43199">
    <property type="entry name" value="GLUTATHIONE HYDROLASE"/>
    <property type="match status" value="1"/>
</dbReference>
<evidence type="ECO:0000256" key="3">
    <source>
        <dbReference type="ARBA" id="ARBA00009381"/>
    </source>
</evidence>
<evidence type="ECO:0000256" key="8">
    <source>
        <dbReference type="ARBA" id="ARBA00047417"/>
    </source>
</evidence>
<organism evidence="13 14">
    <name type="scientific">Endobacter medicaginis</name>
    <dbReference type="NCBI Taxonomy" id="1181271"/>
    <lineage>
        <taxon>Bacteria</taxon>
        <taxon>Pseudomonadati</taxon>
        <taxon>Pseudomonadota</taxon>
        <taxon>Alphaproteobacteria</taxon>
        <taxon>Acetobacterales</taxon>
        <taxon>Acetobacteraceae</taxon>
        <taxon>Endobacter</taxon>
    </lineage>
</organism>
<feature type="signal peptide" evidence="12">
    <location>
        <begin position="1"/>
        <end position="49"/>
    </location>
</feature>
<dbReference type="AlphaFoldDB" id="A0A850NN94"/>
<evidence type="ECO:0000256" key="9">
    <source>
        <dbReference type="PIRSR" id="PIRSR600101-1"/>
    </source>
</evidence>
<feature type="binding site" evidence="10">
    <location>
        <begin position="490"/>
        <end position="491"/>
    </location>
    <ligand>
        <name>L-glutamate</name>
        <dbReference type="ChEBI" id="CHEBI:29985"/>
    </ligand>
</feature>
<comment type="caution">
    <text evidence="13">The sequence shown here is derived from an EMBL/GenBank/DDBJ whole genome shotgun (WGS) entry which is preliminary data.</text>
</comment>
<dbReference type="EC" id="2.3.2.2" evidence="11"/>
<keyword evidence="11" id="KW-0317">Glutathione biosynthesis</keyword>
<dbReference type="SUPFAM" id="SSF56235">
    <property type="entry name" value="N-terminal nucleophile aminohydrolases (Ntn hydrolases)"/>
    <property type="match status" value="1"/>
</dbReference>
<keyword evidence="4 11" id="KW-0808">Transferase</keyword>
<dbReference type="GO" id="GO:0006750">
    <property type="term" value="P:glutathione biosynthetic process"/>
    <property type="evidence" value="ECO:0007669"/>
    <property type="project" value="UniProtKB-KW"/>
</dbReference>
<comment type="catalytic activity">
    <reaction evidence="2 11">
        <text>glutathione + H2O = L-cysteinylglycine + L-glutamate</text>
        <dbReference type="Rhea" id="RHEA:28807"/>
        <dbReference type="ChEBI" id="CHEBI:15377"/>
        <dbReference type="ChEBI" id="CHEBI:29985"/>
        <dbReference type="ChEBI" id="CHEBI:57925"/>
        <dbReference type="ChEBI" id="CHEBI:61694"/>
        <dbReference type="EC" id="3.4.19.13"/>
    </reaction>
</comment>
<sequence length="618" mass="64320">MRLTHHADGPAIVVGPAVPRRPHVTEWIGRRWRWLAAAAALALAHPVFAAPAPSGDPLAAAQENTLPLDIPPPVGAGHGMVATAQHLASQVGADVLARGGNAVDAAVAVAYALAVVYPAAGNLGGGGFMTVRMADGRTDFLDFREKAPLAATRTMYQDANGQVIPGKSVDGWLAVAVPGTVAGMEVARTKFGTLSRQVLMAPAIRLAAKGYVLGEGDVSLIAAVADNLKTDHDAAAIFLDDGEVPETGTNLVQADLARTLEAISKDGPAAFYHGPVGAELVAASRRGGGIITQGDLDHYKVRELPPLSCSYRGYHIDTAPPPSAGGIAVCEILSILQGYDMHALGFHSAASVHLMVEAMRRTYADRVALGDPDFVHDPIDRILSPEHIAAARAAIPADRAMKSSEIKVDLGGGGEGHNTTHFSIIDGHGNAVAMTYTLNNWFGAGVVAGSTGIVMNDEMDDFTARPGTPNMFGLVQGEANAIAPGKTPVSSMSPTILSKDGHVVMSIGSPGGSRIPTITLEVIMNVIDYGMDIRTAIDEPRIHQQWMPEPVEIEPGALTPAVQKQLEAMGYTFKPHAPWGVGAGVLVGAKHLGGRPTPKVALWGSADDRRPGGAAVGE</sequence>
<comment type="catalytic activity">
    <reaction evidence="8 11">
        <text>an N-terminal (5-L-glutamyl)-[peptide] + an alpha-amino acid = 5-L-glutamyl amino acid + an N-terminal L-alpha-aminoacyl-[peptide]</text>
        <dbReference type="Rhea" id="RHEA:23904"/>
        <dbReference type="Rhea" id="RHEA-COMP:9780"/>
        <dbReference type="Rhea" id="RHEA-COMP:9795"/>
        <dbReference type="ChEBI" id="CHEBI:77644"/>
        <dbReference type="ChEBI" id="CHEBI:78597"/>
        <dbReference type="ChEBI" id="CHEBI:78599"/>
        <dbReference type="ChEBI" id="CHEBI:78608"/>
        <dbReference type="EC" id="2.3.2.2"/>
    </reaction>
</comment>
<comment type="PTM">
    <text evidence="11">Cleaved by autocatalysis into a large and a small subunit.</text>
</comment>
<evidence type="ECO:0000256" key="10">
    <source>
        <dbReference type="PIRSR" id="PIRSR600101-2"/>
    </source>
</evidence>
<dbReference type="NCBIfam" id="TIGR00066">
    <property type="entry name" value="g_glut_trans"/>
    <property type="match status" value="1"/>
</dbReference>
<gene>
    <name evidence="13" type="primary">ggt</name>
    <name evidence="13" type="ORF">HUK83_05910</name>
</gene>
<reference evidence="13 14" key="1">
    <citation type="submission" date="2020-06" db="EMBL/GenBank/DDBJ databases">
        <title>Description of novel acetic acid bacteria.</title>
        <authorList>
            <person name="Sombolestani A."/>
        </authorList>
    </citation>
    <scope>NUCLEOTIDE SEQUENCE [LARGE SCALE GENOMIC DNA]</scope>
    <source>
        <strain evidence="13 14">LMG 26838</strain>
    </source>
</reference>
<keyword evidence="12" id="KW-0732">Signal</keyword>
<keyword evidence="7 11" id="KW-0012">Acyltransferase</keyword>
<dbReference type="InterPro" id="IPR029055">
    <property type="entry name" value="Ntn_hydrolases_N"/>
</dbReference>
<feature type="chain" id="PRO_5032892667" description="Glutathione hydrolase proenzyme" evidence="12">
    <location>
        <begin position="50"/>
        <end position="618"/>
    </location>
</feature>
<name>A0A850NN94_9PROT</name>
<accession>A0A850NN94</accession>
<dbReference type="InterPro" id="IPR055262">
    <property type="entry name" value="GGT_CS"/>
</dbReference>
<dbReference type="PROSITE" id="PS00462">
    <property type="entry name" value="G_GLU_TRANSPEPTIDASE"/>
    <property type="match status" value="1"/>
</dbReference>
<feature type="binding site" evidence="10">
    <location>
        <position position="144"/>
    </location>
    <ligand>
        <name>L-glutamate</name>
        <dbReference type="ChEBI" id="CHEBI:29985"/>
    </ligand>
</feature>
<comment type="similarity">
    <text evidence="3 11">Belongs to the gamma-glutamyltransferase family.</text>
</comment>
<dbReference type="InterPro" id="IPR043138">
    <property type="entry name" value="GGT_lsub"/>
</dbReference>
<evidence type="ECO:0000256" key="5">
    <source>
        <dbReference type="ARBA" id="ARBA00022801"/>
    </source>
</evidence>
<keyword evidence="6 11" id="KW-0865">Zymogen</keyword>
<evidence type="ECO:0000256" key="12">
    <source>
        <dbReference type="SAM" id="SignalP"/>
    </source>
</evidence>
<comment type="subunit">
    <text evidence="11">This enzyme consists of two polypeptide chains, which are synthesized in precursor form from a single polypeptide.</text>
</comment>
<evidence type="ECO:0000256" key="2">
    <source>
        <dbReference type="ARBA" id="ARBA00001089"/>
    </source>
</evidence>
<dbReference type="InterPro" id="IPR043137">
    <property type="entry name" value="GGT_ssub_C"/>
</dbReference>
<dbReference type="GO" id="GO:0006751">
    <property type="term" value="P:glutathione catabolic process"/>
    <property type="evidence" value="ECO:0007669"/>
    <property type="project" value="UniProtKB-UniRule"/>
</dbReference>
<feature type="binding site" evidence="10">
    <location>
        <position position="461"/>
    </location>
    <ligand>
        <name>L-glutamate</name>
        <dbReference type="ChEBI" id="CHEBI:29985"/>
    </ligand>
</feature>
<dbReference type="GO" id="GO:0036374">
    <property type="term" value="F:glutathione hydrolase activity"/>
    <property type="evidence" value="ECO:0007669"/>
    <property type="project" value="UniProtKB-UniRule"/>
</dbReference>
<dbReference type="EMBL" id="JABXXQ010000077">
    <property type="protein sequence ID" value="NVN29869.1"/>
    <property type="molecule type" value="Genomic_DNA"/>
</dbReference>
<comment type="catalytic activity">
    <reaction evidence="1 11">
        <text>an S-substituted glutathione + H2O = an S-substituted L-cysteinylglycine + L-glutamate</text>
        <dbReference type="Rhea" id="RHEA:59468"/>
        <dbReference type="ChEBI" id="CHEBI:15377"/>
        <dbReference type="ChEBI" id="CHEBI:29985"/>
        <dbReference type="ChEBI" id="CHEBI:90779"/>
        <dbReference type="ChEBI" id="CHEBI:143103"/>
        <dbReference type="EC" id="3.4.19.13"/>
    </reaction>
</comment>
<dbReference type="UniPathway" id="UPA00204"/>
<dbReference type="Gene3D" id="1.10.246.130">
    <property type="match status" value="1"/>
</dbReference>
<dbReference type="Pfam" id="PF01019">
    <property type="entry name" value="G_glu_transpept"/>
    <property type="match status" value="1"/>
</dbReference>
<evidence type="ECO:0000313" key="13">
    <source>
        <dbReference type="EMBL" id="NVN29869.1"/>
    </source>
</evidence>